<reference evidence="1 2" key="1">
    <citation type="submission" date="2018-06" db="EMBL/GenBank/DDBJ databases">
        <authorList>
            <consortium name="Pathogen Informatics"/>
            <person name="Doyle S."/>
        </authorList>
    </citation>
    <scope>NUCLEOTIDE SEQUENCE [LARGE SCALE GENOMIC DNA]</scope>
    <source>
        <strain evidence="1 2">NCTC8081</strain>
    </source>
</reference>
<organism evidence="1 2">
    <name type="scientific">Clostridium perfringens</name>
    <dbReference type="NCBI Taxonomy" id="1502"/>
    <lineage>
        <taxon>Bacteria</taxon>
        <taxon>Bacillati</taxon>
        <taxon>Bacillota</taxon>
        <taxon>Clostridia</taxon>
        <taxon>Eubacteriales</taxon>
        <taxon>Clostridiaceae</taxon>
        <taxon>Clostridium</taxon>
    </lineage>
</organism>
<gene>
    <name evidence="1" type="ORF">NCTC8081_03306</name>
</gene>
<dbReference type="EMBL" id="UAWO01000007">
    <property type="protein sequence ID" value="SQC85513.1"/>
    <property type="molecule type" value="Genomic_DNA"/>
</dbReference>
<proteinExistence type="predicted"/>
<name>A0A2X3IMN4_CLOPF</name>
<protein>
    <submittedName>
        <fullName evidence="1">Uncharacterized protein</fullName>
    </submittedName>
</protein>
<evidence type="ECO:0000313" key="2">
    <source>
        <dbReference type="Proteomes" id="UP000250234"/>
    </source>
</evidence>
<dbReference type="AlphaFoldDB" id="A0A2X3IMN4"/>
<evidence type="ECO:0000313" key="1">
    <source>
        <dbReference type="EMBL" id="SQC85513.1"/>
    </source>
</evidence>
<dbReference type="Proteomes" id="UP000250234">
    <property type="component" value="Unassembled WGS sequence"/>
</dbReference>
<sequence>MKKEIDLKVVTLILSLISIVLSLDTILRQGLI</sequence>
<accession>A0A2X3IMN4</accession>